<dbReference type="InterPro" id="IPR007197">
    <property type="entry name" value="rSAM"/>
</dbReference>
<dbReference type="EC" id="2.8.1.6" evidence="4"/>
<keyword evidence="10" id="KW-0093">Biotin biosynthesis</keyword>
<feature type="region of interest" description="Disordered" evidence="14">
    <location>
        <begin position="316"/>
        <end position="335"/>
    </location>
</feature>
<evidence type="ECO:0000256" key="6">
    <source>
        <dbReference type="ARBA" id="ARBA00022679"/>
    </source>
</evidence>
<evidence type="ECO:0000256" key="12">
    <source>
        <dbReference type="ARBA" id="ARBA00023014"/>
    </source>
</evidence>
<dbReference type="GO" id="GO:0051537">
    <property type="term" value="F:2 iron, 2 sulfur cluster binding"/>
    <property type="evidence" value="ECO:0007669"/>
    <property type="project" value="UniProtKB-KW"/>
</dbReference>
<dbReference type="GO" id="GO:0051539">
    <property type="term" value="F:4 iron, 4 sulfur cluster binding"/>
    <property type="evidence" value="ECO:0007669"/>
    <property type="project" value="UniProtKB-KW"/>
</dbReference>
<dbReference type="CDD" id="cd01335">
    <property type="entry name" value="Radical_SAM"/>
    <property type="match status" value="1"/>
</dbReference>
<proteinExistence type="inferred from homology"/>
<evidence type="ECO:0000259" key="15">
    <source>
        <dbReference type="PROSITE" id="PS51918"/>
    </source>
</evidence>
<dbReference type="Gene3D" id="3.20.20.70">
    <property type="entry name" value="Aldolase class I"/>
    <property type="match status" value="1"/>
</dbReference>
<dbReference type="GO" id="GO:0004076">
    <property type="term" value="F:biotin synthase activity"/>
    <property type="evidence" value="ECO:0007669"/>
    <property type="project" value="UniProtKB-EC"/>
</dbReference>
<dbReference type="SFLD" id="SFLDG01278">
    <property type="entry name" value="biotin_synthase_like"/>
    <property type="match status" value="1"/>
</dbReference>
<evidence type="ECO:0000256" key="13">
    <source>
        <dbReference type="ARBA" id="ARBA00034078"/>
    </source>
</evidence>
<dbReference type="Pfam" id="PF04055">
    <property type="entry name" value="Radical_SAM"/>
    <property type="match status" value="1"/>
</dbReference>
<evidence type="ECO:0000256" key="1">
    <source>
        <dbReference type="ARBA" id="ARBA00001966"/>
    </source>
</evidence>
<name>A0A1J5SCW7_9ZZZZ</name>
<comment type="caution">
    <text evidence="16">The sequence shown here is derived from an EMBL/GenBank/DDBJ whole genome shotgun (WGS) entry which is preliminary data.</text>
</comment>
<gene>
    <name evidence="16" type="primary">bioB_5</name>
    <name evidence="16" type="ORF">GALL_115430</name>
</gene>
<keyword evidence="11" id="KW-0408">Iron</keyword>
<evidence type="ECO:0000256" key="14">
    <source>
        <dbReference type="SAM" id="MobiDB-lite"/>
    </source>
</evidence>
<keyword evidence="9" id="KW-0479">Metal-binding</keyword>
<evidence type="ECO:0000256" key="9">
    <source>
        <dbReference type="ARBA" id="ARBA00022723"/>
    </source>
</evidence>
<dbReference type="SFLD" id="SFLDG01060">
    <property type="entry name" value="BATS_domain_containing"/>
    <property type="match status" value="1"/>
</dbReference>
<evidence type="ECO:0000256" key="5">
    <source>
        <dbReference type="ARBA" id="ARBA00022485"/>
    </source>
</evidence>
<keyword evidence="12" id="KW-0411">Iron-sulfur</keyword>
<dbReference type="EMBL" id="MLJW01000044">
    <property type="protein sequence ID" value="OIR06353.1"/>
    <property type="molecule type" value="Genomic_DNA"/>
</dbReference>
<dbReference type="PANTHER" id="PTHR22976">
    <property type="entry name" value="BIOTIN SYNTHASE"/>
    <property type="match status" value="1"/>
</dbReference>
<organism evidence="16">
    <name type="scientific">mine drainage metagenome</name>
    <dbReference type="NCBI Taxonomy" id="410659"/>
    <lineage>
        <taxon>unclassified sequences</taxon>
        <taxon>metagenomes</taxon>
        <taxon>ecological metagenomes</taxon>
    </lineage>
</organism>
<dbReference type="SMART" id="SM00729">
    <property type="entry name" value="Elp3"/>
    <property type="match status" value="1"/>
</dbReference>
<dbReference type="SMART" id="SM00876">
    <property type="entry name" value="BATS"/>
    <property type="match status" value="1"/>
</dbReference>
<dbReference type="SFLD" id="SFLDF00272">
    <property type="entry name" value="biotin_synthase"/>
    <property type="match status" value="1"/>
</dbReference>
<dbReference type="Pfam" id="PF06968">
    <property type="entry name" value="BATS"/>
    <property type="match status" value="1"/>
</dbReference>
<dbReference type="NCBIfam" id="TIGR00433">
    <property type="entry name" value="bioB"/>
    <property type="match status" value="1"/>
</dbReference>
<evidence type="ECO:0000256" key="8">
    <source>
        <dbReference type="ARBA" id="ARBA00022714"/>
    </source>
</evidence>
<accession>A0A1J5SCW7</accession>
<dbReference type="GO" id="GO:0046872">
    <property type="term" value="F:metal ion binding"/>
    <property type="evidence" value="ECO:0007669"/>
    <property type="project" value="UniProtKB-KW"/>
</dbReference>
<dbReference type="AlphaFoldDB" id="A0A1J5SCW7"/>
<dbReference type="PANTHER" id="PTHR22976:SF2">
    <property type="entry name" value="BIOTIN SYNTHASE, MITOCHONDRIAL"/>
    <property type="match status" value="1"/>
</dbReference>
<dbReference type="PIRSF" id="PIRSF001619">
    <property type="entry name" value="Biotin_synth"/>
    <property type="match status" value="1"/>
</dbReference>
<evidence type="ECO:0000256" key="7">
    <source>
        <dbReference type="ARBA" id="ARBA00022691"/>
    </source>
</evidence>
<dbReference type="HAMAP" id="MF_01694">
    <property type="entry name" value="BioB"/>
    <property type="match status" value="1"/>
</dbReference>
<evidence type="ECO:0000256" key="11">
    <source>
        <dbReference type="ARBA" id="ARBA00023004"/>
    </source>
</evidence>
<evidence type="ECO:0000256" key="10">
    <source>
        <dbReference type="ARBA" id="ARBA00022756"/>
    </source>
</evidence>
<dbReference type="GO" id="GO:0009102">
    <property type="term" value="P:biotin biosynthetic process"/>
    <property type="evidence" value="ECO:0007669"/>
    <property type="project" value="UniProtKB-UniPathway"/>
</dbReference>
<comment type="cofactor">
    <cofactor evidence="13">
        <name>[2Fe-2S] cluster</name>
        <dbReference type="ChEBI" id="CHEBI:190135"/>
    </cofactor>
</comment>
<dbReference type="InterPro" id="IPR002684">
    <property type="entry name" value="Biotin_synth/BioAB"/>
</dbReference>
<dbReference type="PROSITE" id="PS51918">
    <property type="entry name" value="RADICAL_SAM"/>
    <property type="match status" value="1"/>
</dbReference>
<dbReference type="UniPathway" id="UPA00078">
    <property type="reaction ID" value="UER00162"/>
</dbReference>
<dbReference type="InterPro" id="IPR013785">
    <property type="entry name" value="Aldolase_TIM"/>
</dbReference>
<keyword evidence="6 16" id="KW-0808">Transferase</keyword>
<evidence type="ECO:0000313" key="16">
    <source>
        <dbReference type="EMBL" id="OIR06353.1"/>
    </source>
</evidence>
<evidence type="ECO:0000256" key="4">
    <source>
        <dbReference type="ARBA" id="ARBA00012236"/>
    </source>
</evidence>
<evidence type="ECO:0000256" key="3">
    <source>
        <dbReference type="ARBA" id="ARBA00010765"/>
    </source>
</evidence>
<evidence type="ECO:0000256" key="2">
    <source>
        <dbReference type="ARBA" id="ARBA00004942"/>
    </source>
</evidence>
<comment type="similarity">
    <text evidence="3">Belongs to the radical SAM superfamily. Biotin synthase family.</text>
</comment>
<reference evidence="16" key="1">
    <citation type="submission" date="2016-10" db="EMBL/GenBank/DDBJ databases">
        <title>Sequence of Gallionella enrichment culture.</title>
        <authorList>
            <person name="Poehlein A."/>
            <person name="Muehling M."/>
            <person name="Daniel R."/>
        </authorList>
    </citation>
    <scope>NUCLEOTIDE SEQUENCE</scope>
</reference>
<dbReference type="SUPFAM" id="SSF102114">
    <property type="entry name" value="Radical SAM enzymes"/>
    <property type="match status" value="1"/>
</dbReference>
<comment type="pathway">
    <text evidence="2">Cofactor biosynthesis; biotin biosynthesis; biotin from 7,8-diaminononanoate: step 2/2.</text>
</comment>
<sequence>MTHETHRPTLADARRLYALPLTTLILRAQEVHHRHHNPTEVMLCSLKSIKTGACPEDCSYCPQSSRNHTFVEAEALMETEAILGDARRAKAGGSVRFCMGAAWRSVRDGRQFDSVLDTVRGVKALGMQVCCTLGMLTPAQALRLKEAGCDVYNHNLDTSRDYYPTIITTRTYDDRLDTLASVRAAGLQVCSGGILGMGESVDDRLKMLVELANLDPQPDSVPINALVAVEGTPLEGRPFVDSIEFVRTIATARILMPRAVVRLSAGRTKMSDETQALCFLAGASSIFTGEKLLTTGNPGLDRDLALLGRLGLHPAGEVGTGEGADAPDHEHPLKSDGTWAHGCTGDGHCSEAAVGAAG</sequence>
<protein>
    <recommendedName>
        <fullName evidence="4">biotin synthase</fullName>
        <ecNumber evidence="4">2.8.1.6</ecNumber>
    </recommendedName>
</protein>
<keyword evidence="5" id="KW-0004">4Fe-4S</keyword>
<dbReference type="InterPro" id="IPR058240">
    <property type="entry name" value="rSAM_sf"/>
</dbReference>
<dbReference type="InterPro" id="IPR010722">
    <property type="entry name" value="BATS_dom"/>
</dbReference>
<feature type="domain" description="Radical SAM core" evidence="15">
    <location>
        <begin position="36"/>
        <end position="267"/>
    </location>
</feature>
<dbReference type="SFLD" id="SFLDS00029">
    <property type="entry name" value="Radical_SAM"/>
    <property type="match status" value="1"/>
</dbReference>
<dbReference type="InterPro" id="IPR006638">
    <property type="entry name" value="Elp3/MiaA/NifB-like_rSAM"/>
</dbReference>
<keyword evidence="7" id="KW-0949">S-adenosyl-L-methionine</keyword>
<dbReference type="InterPro" id="IPR024177">
    <property type="entry name" value="Biotin_synthase"/>
</dbReference>
<keyword evidence="8" id="KW-0001">2Fe-2S</keyword>
<comment type="cofactor">
    <cofactor evidence="1">
        <name>[4Fe-4S] cluster</name>
        <dbReference type="ChEBI" id="CHEBI:49883"/>
    </cofactor>
</comment>